<sequence>MACFSLLIQERSLFLIHSFFKKILCSLICSRHPVMNS</sequence>
<name>A0A0A9AYB3_ARUDO</name>
<dbReference type="EMBL" id="GBRH01241166">
    <property type="protein sequence ID" value="JAD56729.1"/>
    <property type="molecule type" value="Transcribed_RNA"/>
</dbReference>
<proteinExistence type="predicted"/>
<organism evidence="1">
    <name type="scientific">Arundo donax</name>
    <name type="common">Giant reed</name>
    <name type="synonym">Donax arundinaceus</name>
    <dbReference type="NCBI Taxonomy" id="35708"/>
    <lineage>
        <taxon>Eukaryota</taxon>
        <taxon>Viridiplantae</taxon>
        <taxon>Streptophyta</taxon>
        <taxon>Embryophyta</taxon>
        <taxon>Tracheophyta</taxon>
        <taxon>Spermatophyta</taxon>
        <taxon>Magnoliopsida</taxon>
        <taxon>Liliopsida</taxon>
        <taxon>Poales</taxon>
        <taxon>Poaceae</taxon>
        <taxon>PACMAD clade</taxon>
        <taxon>Arundinoideae</taxon>
        <taxon>Arundineae</taxon>
        <taxon>Arundo</taxon>
    </lineage>
</organism>
<protein>
    <submittedName>
        <fullName evidence="1">Uncharacterized protein</fullName>
    </submittedName>
</protein>
<evidence type="ECO:0000313" key="1">
    <source>
        <dbReference type="EMBL" id="JAD56729.1"/>
    </source>
</evidence>
<reference evidence="1" key="1">
    <citation type="submission" date="2014-09" db="EMBL/GenBank/DDBJ databases">
        <authorList>
            <person name="Magalhaes I.L.F."/>
            <person name="Oliveira U."/>
            <person name="Santos F.R."/>
            <person name="Vidigal T.H.D.A."/>
            <person name="Brescovit A.D."/>
            <person name="Santos A.J."/>
        </authorList>
    </citation>
    <scope>NUCLEOTIDE SEQUENCE</scope>
    <source>
        <tissue evidence="1">Shoot tissue taken approximately 20 cm above the soil surface</tissue>
    </source>
</reference>
<reference evidence="1" key="2">
    <citation type="journal article" date="2015" name="Data Brief">
        <title>Shoot transcriptome of the giant reed, Arundo donax.</title>
        <authorList>
            <person name="Barrero R.A."/>
            <person name="Guerrero F.D."/>
            <person name="Moolhuijzen P."/>
            <person name="Goolsby J.A."/>
            <person name="Tidwell J."/>
            <person name="Bellgard S.E."/>
            <person name="Bellgard M.I."/>
        </authorList>
    </citation>
    <scope>NUCLEOTIDE SEQUENCE</scope>
    <source>
        <tissue evidence="1">Shoot tissue taken approximately 20 cm above the soil surface</tissue>
    </source>
</reference>
<dbReference type="AlphaFoldDB" id="A0A0A9AYB3"/>
<accession>A0A0A9AYB3</accession>